<keyword evidence="4 8" id="KW-0862">Zinc</keyword>
<accession>A0AAD9Z7M1</accession>
<dbReference type="PROSITE" id="PS50103">
    <property type="entry name" value="ZF_C3H1"/>
    <property type="match status" value="1"/>
</dbReference>
<feature type="domain" description="RRM" evidence="10">
    <location>
        <begin position="360"/>
        <end position="432"/>
    </location>
</feature>
<evidence type="ECO:0000256" key="6">
    <source>
        <dbReference type="ARBA" id="ARBA00043866"/>
    </source>
</evidence>
<feature type="region of interest" description="Disordered" evidence="9">
    <location>
        <begin position="435"/>
        <end position="462"/>
    </location>
</feature>
<dbReference type="Pfam" id="PF00642">
    <property type="entry name" value="zf-CCCH"/>
    <property type="match status" value="1"/>
</dbReference>
<dbReference type="InterPro" id="IPR002483">
    <property type="entry name" value="PWI_dom"/>
</dbReference>
<dbReference type="InterPro" id="IPR045137">
    <property type="entry name" value="RBM26/27"/>
</dbReference>
<dbReference type="SUPFAM" id="SSF90229">
    <property type="entry name" value="CCCH zinc finger"/>
    <property type="match status" value="1"/>
</dbReference>
<feature type="domain" description="C3H1-type" evidence="11">
    <location>
        <begin position="255"/>
        <end position="283"/>
    </location>
</feature>
<evidence type="ECO:0000313" key="13">
    <source>
        <dbReference type="Proteomes" id="UP001276659"/>
    </source>
</evidence>
<reference evidence="12" key="1">
    <citation type="submission" date="2022-11" db="EMBL/GenBank/DDBJ databases">
        <title>Chromosomal genome sequence assembly and mating type (MAT) locus characterization of the leprose asexual lichenized fungus Lepraria neglecta (Nyl.) Erichsen.</title>
        <authorList>
            <person name="Allen J.L."/>
            <person name="Pfeffer B."/>
        </authorList>
    </citation>
    <scope>NUCLEOTIDE SEQUENCE</scope>
    <source>
        <strain evidence="12">Allen 5258</strain>
    </source>
</reference>
<dbReference type="SUPFAM" id="SSF54928">
    <property type="entry name" value="RNA-binding domain, RBD"/>
    <property type="match status" value="1"/>
</dbReference>
<name>A0AAD9Z7M1_9LECA</name>
<evidence type="ECO:0000256" key="1">
    <source>
        <dbReference type="ARBA" id="ARBA00022664"/>
    </source>
</evidence>
<keyword evidence="1" id="KW-0507">mRNA processing</keyword>
<dbReference type="FunFam" id="3.30.70.330:FF:000647">
    <property type="entry name" value="CCCH zinc finger and RRM domain protein"/>
    <property type="match status" value="1"/>
</dbReference>
<dbReference type="AlphaFoldDB" id="A0AAD9Z7M1"/>
<dbReference type="InterPro" id="IPR035979">
    <property type="entry name" value="RBD_domain_sf"/>
</dbReference>
<comment type="function">
    <text evidence="6">May be involved in the turnover of nuclear polyadenylated (pA+) RNA.</text>
</comment>
<dbReference type="InterPro" id="IPR012677">
    <property type="entry name" value="Nucleotide-bd_a/b_plait_sf"/>
</dbReference>
<dbReference type="SMART" id="SM00356">
    <property type="entry name" value="ZnF_C3H1"/>
    <property type="match status" value="1"/>
</dbReference>
<dbReference type="Proteomes" id="UP001276659">
    <property type="component" value="Unassembled WGS sequence"/>
</dbReference>
<evidence type="ECO:0000259" key="10">
    <source>
        <dbReference type="PROSITE" id="PS50102"/>
    </source>
</evidence>
<evidence type="ECO:0000313" key="12">
    <source>
        <dbReference type="EMBL" id="KAK3172920.1"/>
    </source>
</evidence>
<dbReference type="CDD" id="cd12257">
    <property type="entry name" value="RRM1_RBM26_like"/>
    <property type="match status" value="1"/>
</dbReference>
<evidence type="ECO:0000256" key="4">
    <source>
        <dbReference type="ARBA" id="ARBA00022833"/>
    </source>
</evidence>
<dbReference type="PROSITE" id="PS50102">
    <property type="entry name" value="RRM"/>
    <property type="match status" value="1"/>
</dbReference>
<dbReference type="GO" id="GO:0008270">
    <property type="term" value="F:zinc ion binding"/>
    <property type="evidence" value="ECO:0007669"/>
    <property type="project" value="UniProtKB-KW"/>
</dbReference>
<feature type="compositionally biased region" description="Basic and acidic residues" evidence="9">
    <location>
        <begin position="314"/>
        <end position="334"/>
    </location>
</feature>
<evidence type="ECO:0000256" key="9">
    <source>
        <dbReference type="SAM" id="MobiDB-lite"/>
    </source>
</evidence>
<comment type="caution">
    <text evidence="12">The sequence shown here is derived from an EMBL/GenBank/DDBJ whole genome shotgun (WGS) entry which is preliminary data.</text>
</comment>
<feature type="compositionally biased region" description="Gly residues" evidence="9">
    <location>
        <begin position="160"/>
        <end position="173"/>
    </location>
</feature>
<evidence type="ECO:0000256" key="8">
    <source>
        <dbReference type="PROSITE-ProRule" id="PRU00723"/>
    </source>
</evidence>
<evidence type="ECO:0000256" key="3">
    <source>
        <dbReference type="ARBA" id="ARBA00022771"/>
    </source>
</evidence>
<keyword evidence="3 8" id="KW-0863">Zinc-finger</keyword>
<feature type="region of interest" description="Disordered" evidence="9">
    <location>
        <begin position="286"/>
        <end position="357"/>
    </location>
</feature>
<dbReference type="SUPFAM" id="SSF101233">
    <property type="entry name" value="PWI domain"/>
    <property type="match status" value="1"/>
</dbReference>
<keyword evidence="13" id="KW-1185">Reference proteome</keyword>
<proteinExistence type="predicted"/>
<dbReference type="GO" id="GO:0005634">
    <property type="term" value="C:nucleus"/>
    <property type="evidence" value="ECO:0007669"/>
    <property type="project" value="TreeGrafter"/>
</dbReference>
<protein>
    <submittedName>
        <fullName evidence="12">Uncharacterized protein</fullName>
    </submittedName>
</protein>
<feature type="region of interest" description="Disordered" evidence="9">
    <location>
        <begin position="702"/>
        <end position="755"/>
    </location>
</feature>
<feature type="zinc finger region" description="C3H1-type" evidence="8">
    <location>
        <begin position="255"/>
        <end position="283"/>
    </location>
</feature>
<dbReference type="SMART" id="SM00360">
    <property type="entry name" value="RRM"/>
    <property type="match status" value="1"/>
</dbReference>
<dbReference type="CDD" id="cd14686">
    <property type="entry name" value="bZIP"/>
    <property type="match status" value="1"/>
</dbReference>
<gene>
    <name evidence="12" type="ORF">OEA41_006246</name>
</gene>
<dbReference type="InterPro" id="IPR036855">
    <property type="entry name" value="Znf_CCCH_sf"/>
</dbReference>
<evidence type="ECO:0000256" key="7">
    <source>
        <dbReference type="PROSITE-ProRule" id="PRU00176"/>
    </source>
</evidence>
<keyword evidence="5 7" id="KW-0694">RNA-binding</keyword>
<keyword evidence="2 8" id="KW-0479">Metal-binding</keyword>
<dbReference type="Pfam" id="PF00076">
    <property type="entry name" value="RRM_1"/>
    <property type="match status" value="1"/>
</dbReference>
<dbReference type="GO" id="GO:0006397">
    <property type="term" value="P:mRNA processing"/>
    <property type="evidence" value="ECO:0007669"/>
    <property type="project" value="UniProtKB-KW"/>
</dbReference>
<organism evidence="12 13">
    <name type="scientific">Lepraria neglecta</name>
    <dbReference type="NCBI Taxonomy" id="209136"/>
    <lineage>
        <taxon>Eukaryota</taxon>
        <taxon>Fungi</taxon>
        <taxon>Dikarya</taxon>
        <taxon>Ascomycota</taxon>
        <taxon>Pezizomycotina</taxon>
        <taxon>Lecanoromycetes</taxon>
        <taxon>OSLEUM clade</taxon>
        <taxon>Lecanoromycetidae</taxon>
        <taxon>Lecanorales</taxon>
        <taxon>Lecanorineae</taxon>
        <taxon>Stereocaulaceae</taxon>
        <taxon>Lepraria</taxon>
    </lineage>
</organism>
<dbReference type="Gene3D" id="1.20.1390.10">
    <property type="entry name" value="PWI domain"/>
    <property type="match status" value="1"/>
</dbReference>
<feature type="region of interest" description="Disordered" evidence="9">
    <location>
        <begin position="526"/>
        <end position="545"/>
    </location>
</feature>
<dbReference type="InterPro" id="IPR000571">
    <property type="entry name" value="Znf_CCCH"/>
</dbReference>
<feature type="region of interest" description="Disordered" evidence="9">
    <location>
        <begin position="117"/>
        <end position="185"/>
    </location>
</feature>
<evidence type="ECO:0000259" key="11">
    <source>
        <dbReference type="PROSITE" id="PS50103"/>
    </source>
</evidence>
<dbReference type="PANTHER" id="PTHR14398">
    <property type="entry name" value="RNA RECOGNITION RRM/RNP DOMAIN"/>
    <property type="match status" value="1"/>
</dbReference>
<dbReference type="Pfam" id="PF01480">
    <property type="entry name" value="PWI"/>
    <property type="match status" value="1"/>
</dbReference>
<feature type="compositionally biased region" description="Acidic residues" evidence="9">
    <location>
        <begin position="743"/>
        <end position="755"/>
    </location>
</feature>
<dbReference type="EMBL" id="JASNWA010000007">
    <property type="protein sequence ID" value="KAK3172920.1"/>
    <property type="molecule type" value="Genomic_DNA"/>
</dbReference>
<evidence type="ECO:0000256" key="5">
    <source>
        <dbReference type="ARBA" id="ARBA00022884"/>
    </source>
</evidence>
<evidence type="ECO:0000256" key="2">
    <source>
        <dbReference type="ARBA" id="ARBA00022723"/>
    </source>
</evidence>
<dbReference type="InterPro" id="IPR036483">
    <property type="entry name" value="PWI_dom_sf"/>
</dbReference>
<dbReference type="PANTHER" id="PTHR14398:SF0">
    <property type="entry name" value="ZINC FINGER PROTEIN SWM"/>
    <property type="match status" value="1"/>
</dbReference>
<dbReference type="Gene3D" id="3.30.70.330">
    <property type="match status" value="1"/>
</dbReference>
<dbReference type="InterPro" id="IPR000504">
    <property type="entry name" value="RRM_dom"/>
</dbReference>
<feature type="region of interest" description="Disordered" evidence="9">
    <location>
        <begin position="229"/>
        <end position="259"/>
    </location>
</feature>
<feature type="compositionally biased region" description="Basic and acidic residues" evidence="9">
    <location>
        <begin position="452"/>
        <end position="462"/>
    </location>
</feature>
<sequence>MFIDEADATELKTWIVKKLEKISDADSDVLADYVLALIRAESPEPELRATAIESLEDFLGNNTNGFVNDVFLAIHTKSYLPGYVPPRSAPSHSPTFPATSGPVGAYGSLGVGQSAPGGFNLSRKRSYNDRQGNGDGADPNYARGDRQMKQIRRGGRGGRGDGYGNRGGRGGFQENGYPFLHAGSPPIPPSFPGMSPGMPVPSQGLPFDPNDPMAAIMAMQAMGLPPLPGMPPLPHPGSPNGHPQFGGQGPARPRNTRRERCRDYDTQGYCARGDACPYEHGTDRLIVPGQDEYDPKNSLLNVQPTSPTSNGHSIPHEQRGTGHDRGRGRGRGDRGGFQPRRQNNRADFSQAGPNHDRSVTTIVVEQIPEEKFDEQSVRAFFSEFGNIEDVTMQPYKRLALVKYDDYMAAKKAYDSPKVIFDNRFVKVYWYKPGGLPTPPTTGKTSANSPTFPKEEEHPFDKEEFERNSMAAQKKLEEKKAYMKDMEAKRQALEKQKEELAQKQAHEKRKLLEKLNAKGVTAGDDTAMAGAEANGSNAADDSNVSEHTKALRAKVAELEAEAKSLGLDAALTDHTPRGQGRGRGRGSYRGWEGFAGRGFGYDSSRGRGRGSFGTRGGGKYNLDNRTKKVGVSGVEFTREKDEALRHHLLGVGEFEAIETHPDKPDTQIITFKDRPTAESFMYGTKDIPSVGKLEFSWYNAPSVPTQSTAKQNGPDGDGNVTMRGGSADGDHAEADSGTVLAAETDWDVADDDERNW</sequence>
<dbReference type="GO" id="GO:0003723">
    <property type="term" value="F:RNA binding"/>
    <property type="evidence" value="ECO:0007669"/>
    <property type="project" value="UniProtKB-UniRule"/>
</dbReference>
<feature type="compositionally biased region" description="Polar residues" evidence="9">
    <location>
        <begin position="298"/>
        <end position="312"/>
    </location>
</feature>